<proteinExistence type="predicted"/>
<keyword evidence="1" id="KW-1133">Transmembrane helix</keyword>
<name>A0A0D8J4H7_9BACT</name>
<protein>
    <submittedName>
        <fullName evidence="2">Uncharacterized protein</fullName>
    </submittedName>
</protein>
<accession>A0A0D8J4H7</accession>
<keyword evidence="3" id="KW-1185">Reference proteome</keyword>
<dbReference type="AlphaFoldDB" id="A0A0D8J4H7"/>
<evidence type="ECO:0000256" key="1">
    <source>
        <dbReference type="SAM" id="Phobius"/>
    </source>
</evidence>
<keyword evidence="1" id="KW-0812">Transmembrane</keyword>
<gene>
    <name evidence="2" type="ORF">LH29_23255</name>
</gene>
<keyword evidence="1" id="KW-0472">Membrane</keyword>
<sequence>MRKLKADRGIQGLIPAIISLVLFFLCFIFFDLRVAFTTLGILILFYSLAFGFWSFYKTGNYYMLVSTFYLLSLGGVMVLMKVPESLHEPVPQLPDEFKVVLVFFYLLLFWLIYGMVTKRFNYRGREVLELAAWDVEEGPESYTERPRPAGVVDYSKYDIIDFTNHLRRIMIGMTYEEENRVLIVPIKYGQEWGALYNPNFNYLEKTWIAFNFDGQVSVHISRKDYLNYKEDLAFDHLCESMGKLFISFADFYMRGDKVRILDRLNSVKLGIFS</sequence>
<comment type="caution">
    <text evidence="2">The sequence shown here is derived from an EMBL/GenBank/DDBJ whole genome shotgun (WGS) entry which is preliminary data.</text>
</comment>
<evidence type="ECO:0000313" key="3">
    <source>
        <dbReference type="Proteomes" id="UP000032544"/>
    </source>
</evidence>
<evidence type="ECO:0000313" key="2">
    <source>
        <dbReference type="EMBL" id="KJF41855.1"/>
    </source>
</evidence>
<feature type="transmembrane region" description="Helical" evidence="1">
    <location>
        <begin position="61"/>
        <end position="79"/>
    </location>
</feature>
<dbReference type="STRING" id="1544798.LH29_23255"/>
<reference evidence="2 3" key="1">
    <citation type="submission" date="2014-09" db="EMBL/GenBank/DDBJ databases">
        <title>Draft Genome Sequence of Draconibacterium sp. JN14CK-3.</title>
        <authorList>
            <person name="Dong C."/>
            <person name="Lai Q."/>
            <person name="Shao Z."/>
        </authorList>
    </citation>
    <scope>NUCLEOTIDE SEQUENCE [LARGE SCALE GENOMIC DNA]</scope>
    <source>
        <strain evidence="2 3">JN14CK-3</strain>
    </source>
</reference>
<feature type="transmembrane region" description="Helical" evidence="1">
    <location>
        <begin position="36"/>
        <end position="56"/>
    </location>
</feature>
<feature type="transmembrane region" description="Helical" evidence="1">
    <location>
        <begin position="12"/>
        <end position="30"/>
    </location>
</feature>
<dbReference type="OrthoDB" id="9900656at2"/>
<dbReference type="EMBL" id="JRHC01000008">
    <property type="protein sequence ID" value="KJF41855.1"/>
    <property type="molecule type" value="Genomic_DNA"/>
</dbReference>
<dbReference type="RefSeq" id="WP_045033526.1">
    <property type="nucleotide sequence ID" value="NZ_JRHC01000008.1"/>
</dbReference>
<dbReference type="Proteomes" id="UP000032544">
    <property type="component" value="Unassembled WGS sequence"/>
</dbReference>
<organism evidence="2 3">
    <name type="scientific">Draconibacterium sediminis</name>
    <dbReference type="NCBI Taxonomy" id="1544798"/>
    <lineage>
        <taxon>Bacteria</taxon>
        <taxon>Pseudomonadati</taxon>
        <taxon>Bacteroidota</taxon>
        <taxon>Bacteroidia</taxon>
        <taxon>Marinilabiliales</taxon>
        <taxon>Prolixibacteraceae</taxon>
        <taxon>Draconibacterium</taxon>
    </lineage>
</organism>
<feature type="transmembrane region" description="Helical" evidence="1">
    <location>
        <begin position="99"/>
        <end position="116"/>
    </location>
</feature>